<evidence type="ECO:0000256" key="6">
    <source>
        <dbReference type="ARBA" id="ARBA00031723"/>
    </source>
</evidence>
<dbReference type="RefSeq" id="WP_207179994.1">
    <property type="nucleotide sequence ID" value="NZ_AP024480.1"/>
</dbReference>
<evidence type="ECO:0000256" key="3">
    <source>
        <dbReference type="ARBA" id="ARBA00016118"/>
    </source>
</evidence>
<reference evidence="7 8" key="1">
    <citation type="submission" date="2021-02" db="EMBL/GenBank/DDBJ databases">
        <title>Nitrogen-fixing ability and nitrogen fixation related genes of thermophilic fermentative bacteria in the genus Caldicellulosiruptor.</title>
        <authorList>
            <person name="Chen Y."/>
            <person name="Nishihara A."/>
            <person name="Haruta S."/>
        </authorList>
    </citation>
    <scope>NUCLEOTIDE SEQUENCE [LARGE SCALE GENOMIC DNA]</scope>
    <source>
        <strain evidence="7 8">YA01</strain>
    </source>
</reference>
<comment type="similarity">
    <text evidence="2">Belongs to the CRISPR-associated Csm2 family.</text>
</comment>
<evidence type="ECO:0000256" key="4">
    <source>
        <dbReference type="ARBA" id="ARBA00022884"/>
    </source>
</evidence>
<dbReference type="InterPro" id="IPR010149">
    <property type="entry name" value="CRISPR-assoc_prot_Csm2_III-A"/>
</dbReference>
<evidence type="ECO:0000256" key="5">
    <source>
        <dbReference type="ARBA" id="ARBA00023118"/>
    </source>
</evidence>
<sequence>MPAQQNVNPIVSLKNDILSKIQTAIDPSKDKDGTVLAEVSEKTGQLLKDCGVTVTQLRKVFTEVKRLSPDDENYKYKLNLLKAKLAYTAGRFPKIKDFQEIVNKAIPVALQSPDALSRFKDFFEGAVAYHKYYGGKEQ</sequence>
<evidence type="ECO:0000256" key="2">
    <source>
        <dbReference type="ARBA" id="ARBA00006896"/>
    </source>
</evidence>
<gene>
    <name evidence="7" type="primary">csm2</name>
    <name evidence="7" type="ORF">CaldiYA01_23680</name>
</gene>
<name>A0ABM7NQH2_9FIRM</name>
<dbReference type="NCBIfam" id="TIGR01870">
    <property type="entry name" value="cas_TM1810_Csm2"/>
    <property type="match status" value="1"/>
</dbReference>
<keyword evidence="5" id="KW-0051">Antiviral defense</keyword>
<dbReference type="Pfam" id="PF03750">
    <property type="entry name" value="Csm2_III-A"/>
    <property type="match status" value="1"/>
</dbReference>
<proteinExistence type="inferred from homology"/>
<protein>
    <recommendedName>
        <fullName evidence="3">CRISPR system Cms protein Csm2</fullName>
    </recommendedName>
    <alternativeName>
        <fullName evidence="6">CRISPR type III A-associated protein Csm2</fullName>
    </alternativeName>
</protein>
<keyword evidence="8" id="KW-1185">Reference proteome</keyword>
<accession>A0ABM7NQH2</accession>
<comment type="function">
    <text evidence="1">This subunit may be involved in monitoring complementarity of crRNA and target RNA.</text>
</comment>
<organism evidence="7 8">
    <name type="scientific">Caldicellulosiruptor diazotrophicus</name>
    <dbReference type="NCBI Taxonomy" id="2806205"/>
    <lineage>
        <taxon>Bacteria</taxon>
        <taxon>Bacillati</taxon>
        <taxon>Bacillota</taxon>
        <taxon>Bacillota incertae sedis</taxon>
        <taxon>Caldicellulosiruptorales</taxon>
        <taxon>Caldicellulosiruptoraceae</taxon>
        <taxon>Caldicellulosiruptor</taxon>
    </lineage>
</organism>
<dbReference type="Proteomes" id="UP000663623">
    <property type="component" value="Chromosome"/>
</dbReference>
<evidence type="ECO:0000313" key="7">
    <source>
        <dbReference type="EMBL" id="BCS82408.1"/>
    </source>
</evidence>
<evidence type="ECO:0000313" key="8">
    <source>
        <dbReference type="Proteomes" id="UP000663623"/>
    </source>
</evidence>
<dbReference type="EMBL" id="AP024480">
    <property type="protein sequence ID" value="BCS82408.1"/>
    <property type="molecule type" value="Genomic_DNA"/>
</dbReference>
<evidence type="ECO:0000256" key="1">
    <source>
        <dbReference type="ARBA" id="ARBA00003640"/>
    </source>
</evidence>
<keyword evidence="4" id="KW-0694">RNA-binding</keyword>